<keyword evidence="3" id="KW-0963">Cytoplasm</keyword>
<keyword evidence="9" id="KW-0175">Coiled coil</keyword>
<dbReference type="InterPro" id="IPR011990">
    <property type="entry name" value="TPR-like_helical_dom_sf"/>
</dbReference>
<dbReference type="Pfam" id="PF21033">
    <property type="entry name" value="RMD1-3"/>
    <property type="match status" value="1"/>
</dbReference>
<keyword evidence="10" id="KW-1133">Transmembrane helix</keyword>
<dbReference type="GO" id="GO:0097431">
    <property type="term" value="C:mitotic spindle pole"/>
    <property type="evidence" value="ECO:0007669"/>
    <property type="project" value="TreeGrafter"/>
</dbReference>
<organism evidence="11 12">
    <name type="scientific">Oedothorax gibbosus</name>
    <dbReference type="NCBI Taxonomy" id="931172"/>
    <lineage>
        <taxon>Eukaryota</taxon>
        <taxon>Metazoa</taxon>
        <taxon>Ecdysozoa</taxon>
        <taxon>Arthropoda</taxon>
        <taxon>Chelicerata</taxon>
        <taxon>Arachnida</taxon>
        <taxon>Araneae</taxon>
        <taxon>Araneomorphae</taxon>
        <taxon>Entelegynae</taxon>
        <taxon>Araneoidea</taxon>
        <taxon>Linyphiidae</taxon>
        <taxon>Erigoninae</taxon>
        <taxon>Oedothorax</taxon>
    </lineage>
</organism>
<comment type="caution">
    <text evidence="11">The sequence shown here is derived from an EMBL/GenBank/DDBJ whole genome shotgun (WGS) entry which is preliminary data.</text>
</comment>
<comment type="subunit">
    <text evidence="2">Interacts with microtubules.</text>
</comment>
<evidence type="ECO:0000313" key="12">
    <source>
        <dbReference type="Proteomes" id="UP000827092"/>
    </source>
</evidence>
<keyword evidence="5" id="KW-0802">TPR repeat</keyword>
<name>A0AAV6U2X2_9ARAC</name>
<dbReference type="Proteomes" id="UP000827092">
    <property type="component" value="Unassembled WGS sequence"/>
</dbReference>
<evidence type="ECO:0000256" key="2">
    <source>
        <dbReference type="ARBA" id="ARBA00011375"/>
    </source>
</evidence>
<keyword evidence="4" id="KW-0677">Repeat</keyword>
<sequence length="367" mass="41983">MESFLKADKVNLVAALGAGVVLGISGIYYYYKVNKCVTNRLNHLSGTIDSLRREIEELKTASQVDKSKRSPSKKANTASTSGTLNRFYSYSSLEDADEEYFDFTDTEDGAWASINGSQEDLRIEKNLDALLEELDVLLDSDTADREYVYNRLCSMKEDYKDKAEFLWRFAKATHLYGIVLQNRNEMEKRKELAFEAFEYADKAYQLDNQHPEIHKWCAITVGCLGDFVGTKERIMNGYTFKEHVDKAIALKPDDPSLHYMLGRWCYEVSMLSWLERKLASTLFSSPPEATLEDAREHLLKAERLKPNWKENILYLAKTNIGEGDYSAAMALIDRALSIPVVSEDDNIIHNELEALESKYQTYREASN</sequence>
<evidence type="ECO:0000256" key="9">
    <source>
        <dbReference type="SAM" id="Coils"/>
    </source>
</evidence>
<accession>A0AAV6U2X2</accession>
<dbReference type="AlphaFoldDB" id="A0AAV6U2X2"/>
<dbReference type="GO" id="GO:0005739">
    <property type="term" value="C:mitochondrion"/>
    <property type="evidence" value="ECO:0007669"/>
    <property type="project" value="TreeGrafter"/>
</dbReference>
<dbReference type="Gene3D" id="1.25.40.10">
    <property type="entry name" value="Tetratricopeptide repeat domain"/>
    <property type="match status" value="1"/>
</dbReference>
<evidence type="ECO:0000256" key="1">
    <source>
        <dbReference type="ARBA" id="ARBA00004245"/>
    </source>
</evidence>
<evidence type="ECO:0000256" key="3">
    <source>
        <dbReference type="ARBA" id="ARBA00022490"/>
    </source>
</evidence>
<evidence type="ECO:0000256" key="6">
    <source>
        <dbReference type="ARBA" id="ARBA00023212"/>
    </source>
</evidence>
<evidence type="ECO:0000256" key="4">
    <source>
        <dbReference type="ARBA" id="ARBA00022737"/>
    </source>
</evidence>
<dbReference type="PANTHER" id="PTHR16056:SF16">
    <property type="entry name" value="REGULATOR OF MICROTUBULE DYNAMICS PROTEIN 1"/>
    <property type="match status" value="1"/>
</dbReference>
<evidence type="ECO:0000256" key="5">
    <source>
        <dbReference type="ARBA" id="ARBA00022803"/>
    </source>
</evidence>
<evidence type="ECO:0000256" key="8">
    <source>
        <dbReference type="ARBA" id="ARBA00041958"/>
    </source>
</evidence>
<dbReference type="EMBL" id="JAFNEN010000703">
    <property type="protein sequence ID" value="KAG8178318.1"/>
    <property type="molecule type" value="Genomic_DNA"/>
</dbReference>
<evidence type="ECO:0000313" key="11">
    <source>
        <dbReference type="EMBL" id="KAG8178318.1"/>
    </source>
</evidence>
<evidence type="ECO:0000256" key="10">
    <source>
        <dbReference type="SAM" id="Phobius"/>
    </source>
</evidence>
<feature type="transmembrane region" description="Helical" evidence="10">
    <location>
        <begin position="12"/>
        <end position="31"/>
    </location>
</feature>
<keyword evidence="10" id="KW-0812">Transmembrane</keyword>
<keyword evidence="12" id="KW-1185">Reference proteome</keyword>
<gene>
    <name evidence="11" type="ORF">JTE90_026288</name>
</gene>
<feature type="coiled-coil region" evidence="9">
    <location>
        <begin position="41"/>
        <end position="68"/>
    </location>
</feature>
<proteinExistence type="predicted"/>
<keyword evidence="10" id="KW-0472">Membrane</keyword>
<comment type="subcellular location">
    <subcellularLocation>
        <location evidence="1">Cytoplasm</location>
        <location evidence="1">Cytoskeleton</location>
    </subcellularLocation>
</comment>
<keyword evidence="6" id="KW-0206">Cytoskeleton</keyword>
<dbReference type="GO" id="GO:0008017">
    <property type="term" value="F:microtubule binding"/>
    <property type="evidence" value="ECO:0007669"/>
    <property type="project" value="TreeGrafter"/>
</dbReference>
<reference evidence="11 12" key="1">
    <citation type="journal article" date="2022" name="Nat. Ecol. Evol.">
        <title>A masculinizing supergene underlies an exaggerated male reproductive morph in a spider.</title>
        <authorList>
            <person name="Hendrickx F."/>
            <person name="De Corte Z."/>
            <person name="Sonet G."/>
            <person name="Van Belleghem S.M."/>
            <person name="Kostlbacher S."/>
            <person name="Vangestel C."/>
        </authorList>
    </citation>
    <scope>NUCLEOTIDE SEQUENCE [LARGE SCALE GENOMIC DNA]</scope>
    <source>
        <strain evidence="11">W744_W776</strain>
    </source>
</reference>
<dbReference type="GO" id="GO:0005876">
    <property type="term" value="C:spindle microtubule"/>
    <property type="evidence" value="ECO:0007669"/>
    <property type="project" value="TreeGrafter"/>
</dbReference>
<dbReference type="SUPFAM" id="SSF48452">
    <property type="entry name" value="TPR-like"/>
    <property type="match status" value="1"/>
</dbReference>
<dbReference type="InterPro" id="IPR049039">
    <property type="entry name" value="RMD1-3_a_helical_rpt"/>
</dbReference>
<evidence type="ECO:0000256" key="7">
    <source>
        <dbReference type="ARBA" id="ARBA00039966"/>
    </source>
</evidence>
<protein>
    <recommendedName>
        <fullName evidence="7">Regulator of microtubule dynamics protein 1</fullName>
    </recommendedName>
    <alternativeName>
        <fullName evidence="8">Protein FAM82B</fullName>
    </alternativeName>
</protein>
<dbReference type="PANTHER" id="PTHR16056">
    <property type="entry name" value="REGULATOR OF MICROTUBULE DYNAMICS PROTEIN"/>
    <property type="match status" value="1"/>
</dbReference>